<gene>
    <name evidence="2" type="ORF">C0Q70_10739</name>
</gene>
<comment type="caution">
    <text evidence="2">The sequence shown here is derived from an EMBL/GenBank/DDBJ whole genome shotgun (WGS) entry which is preliminary data.</text>
</comment>
<dbReference type="PANTHER" id="PTHR34349:SF1">
    <property type="entry name" value="PROTEIN PHOSPHATASE 1 REGULATORY SUBUNIT 32"/>
    <property type="match status" value="1"/>
</dbReference>
<feature type="region of interest" description="Disordered" evidence="1">
    <location>
        <begin position="383"/>
        <end position="418"/>
    </location>
</feature>
<dbReference type="Proteomes" id="UP000245119">
    <property type="component" value="Linkage Group LG6"/>
</dbReference>
<feature type="compositionally biased region" description="Polar residues" evidence="1">
    <location>
        <begin position="403"/>
        <end position="412"/>
    </location>
</feature>
<dbReference type="GO" id="GO:0019902">
    <property type="term" value="F:phosphatase binding"/>
    <property type="evidence" value="ECO:0007669"/>
    <property type="project" value="TreeGrafter"/>
</dbReference>
<dbReference type="STRING" id="400727.A0A2T7P406"/>
<sequence>MGPLPTGPRSVHILKSHGPDTNMMKFYVTQNSTTYGKYWDKFKPRTGHHKGTGYSANLRPQVFYSTNLDEYDNPVMKRICSANYHTVTELSFQPYEGDTGKEPLPNSVHQVKTGFVRQDPLHFATSKEVKGVFIDTRAASAPANILPCYKPLLQKIQPKDPTELENHGYGPNYMVTETKQKFLGKQNPLDCDLQCMTLGPNTKSGFTHNLNVEPITYTPNNPYLGDKPDWFTERPTGISITQTSFRPWQLSKGNEPFETIANPSERGSGFTKEAVKPVFLHRRLGDAYDKLEDIPRLKAKDVQKNDPIEYLNMIHPNNFSSTHTDQFKGQQRPTPSVPDRLNTTKVGWQELSGCSQNNSRYVLSADDPDHYITNYMIRFQDENPKGRDRLGHTRGAVQRQKSDGYTMSTRTHSFGPDINTTRELRSLEPYVARSIKGRDPFYDDHTYDSKNHKCTVMA</sequence>
<name>A0A2T7P406_POMCA</name>
<keyword evidence="3" id="KW-1185">Reference proteome</keyword>
<evidence type="ECO:0000313" key="2">
    <source>
        <dbReference type="EMBL" id="PVD28154.1"/>
    </source>
</evidence>
<dbReference type="AlphaFoldDB" id="A0A2T7P406"/>
<proteinExistence type="predicted"/>
<dbReference type="OMA" id="TTYNQRY"/>
<dbReference type="PANTHER" id="PTHR34349">
    <property type="entry name" value="PROTEIN PHOSPHATASE 1 REGULATORY SUBUNIT 32"/>
    <property type="match status" value="1"/>
</dbReference>
<reference evidence="2 3" key="1">
    <citation type="submission" date="2018-04" db="EMBL/GenBank/DDBJ databases">
        <title>The genome of golden apple snail Pomacea canaliculata provides insight into stress tolerance and invasive adaptation.</title>
        <authorList>
            <person name="Liu C."/>
            <person name="Liu B."/>
            <person name="Ren Y."/>
            <person name="Zhang Y."/>
            <person name="Wang H."/>
            <person name="Li S."/>
            <person name="Jiang F."/>
            <person name="Yin L."/>
            <person name="Zhang G."/>
            <person name="Qian W."/>
            <person name="Fan W."/>
        </authorList>
    </citation>
    <scope>NUCLEOTIDE SEQUENCE [LARGE SCALE GENOMIC DNA]</scope>
    <source>
        <strain evidence="2">SZHN2017</strain>
        <tissue evidence="2">Muscle</tissue>
    </source>
</reference>
<dbReference type="EMBL" id="PZQS01000006">
    <property type="protein sequence ID" value="PVD28154.1"/>
    <property type="molecule type" value="Genomic_DNA"/>
</dbReference>
<dbReference type="Pfam" id="PF15691">
    <property type="entry name" value="PPP1R32"/>
    <property type="match status" value="1"/>
</dbReference>
<evidence type="ECO:0000313" key="3">
    <source>
        <dbReference type="Proteomes" id="UP000245119"/>
    </source>
</evidence>
<dbReference type="InterPro" id="IPR031410">
    <property type="entry name" value="SAXO4"/>
</dbReference>
<protein>
    <submittedName>
        <fullName evidence="2">Uncharacterized protein</fullName>
    </submittedName>
</protein>
<accession>A0A2T7P406</accession>
<dbReference type="OrthoDB" id="9980630at2759"/>
<organism evidence="2 3">
    <name type="scientific">Pomacea canaliculata</name>
    <name type="common">Golden apple snail</name>
    <dbReference type="NCBI Taxonomy" id="400727"/>
    <lineage>
        <taxon>Eukaryota</taxon>
        <taxon>Metazoa</taxon>
        <taxon>Spiralia</taxon>
        <taxon>Lophotrochozoa</taxon>
        <taxon>Mollusca</taxon>
        <taxon>Gastropoda</taxon>
        <taxon>Caenogastropoda</taxon>
        <taxon>Architaenioglossa</taxon>
        <taxon>Ampullarioidea</taxon>
        <taxon>Ampullariidae</taxon>
        <taxon>Pomacea</taxon>
    </lineage>
</organism>
<evidence type="ECO:0000256" key="1">
    <source>
        <dbReference type="SAM" id="MobiDB-lite"/>
    </source>
</evidence>